<feature type="domain" description="LysM" evidence="2">
    <location>
        <begin position="280"/>
        <end position="323"/>
    </location>
</feature>
<feature type="domain" description="LysM" evidence="2">
    <location>
        <begin position="355"/>
        <end position="399"/>
    </location>
</feature>
<feature type="region of interest" description="Disordered" evidence="1">
    <location>
        <begin position="404"/>
        <end position="430"/>
    </location>
</feature>
<dbReference type="InterPro" id="IPR023346">
    <property type="entry name" value="Lysozyme-like_dom_sf"/>
</dbReference>
<name>A0A975DJE4_9GAMM</name>
<evidence type="ECO:0000256" key="1">
    <source>
        <dbReference type="SAM" id="MobiDB-lite"/>
    </source>
</evidence>
<dbReference type="Gene3D" id="3.10.350.10">
    <property type="entry name" value="LysM domain"/>
    <property type="match status" value="2"/>
</dbReference>
<dbReference type="Proteomes" id="UP000664904">
    <property type="component" value="Chromosome"/>
</dbReference>
<dbReference type="SMART" id="SM00257">
    <property type="entry name" value="LysM"/>
    <property type="match status" value="2"/>
</dbReference>
<dbReference type="AlphaFoldDB" id="A0A975DJE4"/>
<dbReference type="PANTHER" id="PTHR33734">
    <property type="entry name" value="LYSM DOMAIN-CONTAINING GPI-ANCHORED PROTEIN 2"/>
    <property type="match status" value="1"/>
</dbReference>
<dbReference type="GO" id="GO:0008932">
    <property type="term" value="F:lytic endotransglycosylase activity"/>
    <property type="evidence" value="ECO:0007669"/>
    <property type="project" value="TreeGrafter"/>
</dbReference>
<dbReference type="InterPro" id="IPR036779">
    <property type="entry name" value="LysM_dom_sf"/>
</dbReference>
<dbReference type="CDD" id="cd16894">
    <property type="entry name" value="MltD-like"/>
    <property type="match status" value="1"/>
</dbReference>
<proteinExistence type="predicted"/>
<dbReference type="Pfam" id="PF01476">
    <property type="entry name" value="LysM"/>
    <property type="match status" value="2"/>
</dbReference>
<dbReference type="CDD" id="cd00118">
    <property type="entry name" value="LysM"/>
    <property type="match status" value="2"/>
</dbReference>
<dbReference type="SUPFAM" id="SSF53955">
    <property type="entry name" value="Lysozyme-like"/>
    <property type="match status" value="1"/>
</dbReference>
<dbReference type="PANTHER" id="PTHR33734:SF22">
    <property type="entry name" value="MEMBRANE-BOUND LYTIC MUREIN TRANSGLYCOSYLASE D"/>
    <property type="match status" value="1"/>
</dbReference>
<dbReference type="InterPro" id="IPR018392">
    <property type="entry name" value="LysM"/>
</dbReference>
<evidence type="ECO:0000313" key="3">
    <source>
        <dbReference type="EMBL" id="QTH72873.1"/>
    </source>
</evidence>
<dbReference type="Pfam" id="PF01464">
    <property type="entry name" value="SLT"/>
    <property type="match status" value="1"/>
</dbReference>
<dbReference type="SUPFAM" id="SSF54106">
    <property type="entry name" value="LysM domain"/>
    <property type="match status" value="2"/>
</dbReference>
<dbReference type="InterPro" id="IPR008258">
    <property type="entry name" value="Transglycosylase_SLT_dom_1"/>
</dbReference>
<dbReference type="PROSITE" id="PS51782">
    <property type="entry name" value="LYSM"/>
    <property type="match status" value="2"/>
</dbReference>
<dbReference type="EMBL" id="CP072133">
    <property type="protein sequence ID" value="QTH72873.1"/>
    <property type="molecule type" value="Genomic_DNA"/>
</dbReference>
<organism evidence="3 4">
    <name type="scientific">Pseudoalteromonas xiamenensis</name>
    <dbReference type="NCBI Taxonomy" id="882626"/>
    <lineage>
        <taxon>Bacteria</taxon>
        <taxon>Pseudomonadati</taxon>
        <taxon>Pseudomonadota</taxon>
        <taxon>Gammaproteobacteria</taxon>
        <taxon>Alteromonadales</taxon>
        <taxon>Pseudoalteromonadaceae</taxon>
        <taxon>Pseudoalteromonas</taxon>
    </lineage>
</organism>
<sequence length="430" mass="49327">MPPKQTAPVAYHNLWDEIGANLKFNTQSHPRLQKRIDWYLQQPTYLTSANRRAEPYLYHIVKRVKQLHLPMELALLPFVESDFRLKARSSEQALGVWQLMPSTAHHFGIKRDEWYEGRLDVLASTDAALAYLKYLHTRFNGDWLHAIAAYNSGEGRVKQAIEKNRKQGKSTHFWHLKLPKETSEYVPKLLALSYLLKTQHGKFKQPFIANRPITTVLDIGQPFDFAVLAKLSGVDKDKLHRLNTGFLQHRSSPKGPQNVLFPFAESALVSKPFFKEHFTLNYRVVSGDTLYKIAKNHRMSLDTLRTLNNKQDNLLKVGDTLKVSRPTKKANLLVDYEISPFLAKLNKPKITLADHQHIVASGESLWSISQQYHVSMRDLSDWNKLGRKSLLKLGQILTVKLPRPLSSEPVSPNDPLADLQLKLKQNSQPR</sequence>
<dbReference type="Gene3D" id="1.10.530.10">
    <property type="match status" value="1"/>
</dbReference>
<gene>
    <name evidence="3" type="ORF">J5O05_08550</name>
</gene>
<reference evidence="3" key="1">
    <citation type="submission" date="2021-03" db="EMBL/GenBank/DDBJ databases">
        <title>Complete Genome of Pseudoalteromonas xiamenensis STKMTI.2, a new potential marine bacterium producing anti-Vibrio compounds.</title>
        <authorList>
            <person name="Handayani D.P."/>
            <person name="Isnansetyo A."/>
            <person name="Istiqomah I."/>
            <person name="Jumina J."/>
        </authorList>
    </citation>
    <scope>NUCLEOTIDE SEQUENCE</scope>
    <source>
        <strain evidence="3">STKMTI.2</strain>
    </source>
</reference>
<accession>A0A975DJE4</accession>
<dbReference type="KEGG" id="pxi:J5O05_08550"/>
<evidence type="ECO:0000313" key="4">
    <source>
        <dbReference type="Proteomes" id="UP000664904"/>
    </source>
</evidence>
<protein>
    <submittedName>
        <fullName evidence="3">Transglycosylase SLT domain-containing protein</fullName>
    </submittedName>
</protein>
<evidence type="ECO:0000259" key="2">
    <source>
        <dbReference type="PROSITE" id="PS51782"/>
    </source>
</evidence>
<keyword evidence="4" id="KW-1185">Reference proteome</keyword>